<evidence type="ECO:0000259" key="5">
    <source>
        <dbReference type="PROSITE" id="PS50893"/>
    </source>
</evidence>
<dbReference type="InterPro" id="IPR015860">
    <property type="entry name" value="ABC_transpr_TagH-like"/>
</dbReference>
<reference evidence="6 7" key="2">
    <citation type="journal article" date="2014" name="PLoS ONE">
        <title>Evolution of mitochondria reconstructed from the energy metabolism of living bacteria.</title>
        <authorList>
            <person name="Degli Esposti M."/>
            <person name="Chouaia B."/>
            <person name="Comandatore F."/>
            <person name="Crotti E."/>
            <person name="Sassera D."/>
            <person name="Lievens P.M."/>
            <person name="Daffonchio D."/>
            <person name="Bandi C."/>
        </authorList>
    </citation>
    <scope>NUCLEOTIDE SEQUENCE [LARGE SCALE GENOMIC DNA]</scope>
    <source>
        <strain evidence="6 7">SF2.1</strain>
    </source>
</reference>
<dbReference type="InterPro" id="IPR050683">
    <property type="entry name" value="Bact_Polysacc_Export_ATP-bd"/>
</dbReference>
<evidence type="ECO:0000313" key="7">
    <source>
        <dbReference type="Proteomes" id="UP000027583"/>
    </source>
</evidence>
<dbReference type="Gene3D" id="3.40.50.300">
    <property type="entry name" value="P-loop containing nucleotide triphosphate hydrolases"/>
    <property type="match status" value="1"/>
</dbReference>
<evidence type="ECO:0000256" key="4">
    <source>
        <dbReference type="ARBA" id="ARBA00022840"/>
    </source>
</evidence>
<keyword evidence="2" id="KW-0813">Transport</keyword>
<feature type="domain" description="ABC transporter" evidence="5">
    <location>
        <begin position="35"/>
        <end position="258"/>
    </location>
</feature>
<dbReference type="InterPro" id="IPR027417">
    <property type="entry name" value="P-loop_NTPase"/>
</dbReference>
<comment type="caution">
    <text evidence="6">The sequence shown here is derived from an EMBL/GenBank/DDBJ whole genome shotgun (WGS) entry which is preliminary data.</text>
</comment>
<dbReference type="PANTHER" id="PTHR46743">
    <property type="entry name" value="TEICHOIC ACIDS EXPORT ATP-BINDING PROTEIN TAGH"/>
    <property type="match status" value="1"/>
</dbReference>
<accession>A0A060QM86</accession>
<dbReference type="PANTHER" id="PTHR46743:SF2">
    <property type="entry name" value="TEICHOIC ACIDS EXPORT ATP-BINDING PROTEIN TAGH"/>
    <property type="match status" value="1"/>
</dbReference>
<dbReference type="RefSeq" id="WP_035444537.1">
    <property type="nucleotide sequence ID" value="NZ_CBLX010000027.1"/>
</dbReference>
<reference evidence="6 7" key="1">
    <citation type="journal article" date="2014" name="Genome Biol. Evol.">
        <title>Acetic acid bacteria genomes reveal functional traits for adaptation to life in insect guts.</title>
        <authorList>
            <person name="Chouaia B."/>
            <person name="Gaiarsa S."/>
            <person name="Crotti E."/>
            <person name="Comandatore F."/>
            <person name="Degli Esposti M."/>
            <person name="Ricci I."/>
            <person name="Alma A."/>
            <person name="Favia G."/>
            <person name="Bandi C."/>
            <person name="Daffonchio D."/>
        </authorList>
    </citation>
    <scope>NUCLEOTIDE SEQUENCE [LARGE SCALE GENOMIC DNA]</scope>
    <source>
        <strain evidence="6 7">SF2.1</strain>
    </source>
</reference>
<dbReference type="CDD" id="cd03220">
    <property type="entry name" value="ABC_KpsT_Wzt"/>
    <property type="match status" value="1"/>
</dbReference>
<gene>
    <name evidence="6" type="ORF">ASAP_3047</name>
</gene>
<dbReference type="AlphaFoldDB" id="A0A060QM86"/>
<keyword evidence="4 6" id="KW-0067">ATP-binding</keyword>
<dbReference type="InterPro" id="IPR003593">
    <property type="entry name" value="AAA+_ATPase"/>
</dbReference>
<keyword evidence="3" id="KW-0547">Nucleotide-binding</keyword>
<dbReference type="InterPro" id="IPR003439">
    <property type="entry name" value="ABC_transporter-like_ATP-bd"/>
</dbReference>
<evidence type="ECO:0000256" key="2">
    <source>
        <dbReference type="ARBA" id="ARBA00022448"/>
    </source>
</evidence>
<evidence type="ECO:0000256" key="1">
    <source>
        <dbReference type="ARBA" id="ARBA00005417"/>
    </source>
</evidence>
<dbReference type="Proteomes" id="UP000027583">
    <property type="component" value="Unassembled WGS sequence"/>
</dbReference>
<dbReference type="GO" id="GO:0005524">
    <property type="term" value="F:ATP binding"/>
    <property type="evidence" value="ECO:0007669"/>
    <property type="project" value="UniProtKB-KW"/>
</dbReference>
<dbReference type="Pfam" id="PF00005">
    <property type="entry name" value="ABC_tran"/>
    <property type="match status" value="1"/>
</dbReference>
<evidence type="ECO:0000313" key="6">
    <source>
        <dbReference type="EMBL" id="CDG41092.1"/>
    </source>
</evidence>
<dbReference type="SUPFAM" id="SSF52540">
    <property type="entry name" value="P-loop containing nucleoside triphosphate hydrolases"/>
    <property type="match status" value="1"/>
</dbReference>
<organism evidence="6 7">
    <name type="scientific">Asaia bogorensis</name>
    <dbReference type="NCBI Taxonomy" id="91915"/>
    <lineage>
        <taxon>Bacteria</taxon>
        <taxon>Pseudomonadati</taxon>
        <taxon>Pseudomonadota</taxon>
        <taxon>Alphaproteobacteria</taxon>
        <taxon>Acetobacterales</taxon>
        <taxon>Acetobacteraceae</taxon>
        <taxon>Asaia</taxon>
    </lineage>
</organism>
<evidence type="ECO:0000256" key="3">
    <source>
        <dbReference type="ARBA" id="ARBA00022741"/>
    </source>
</evidence>
<proteinExistence type="inferred from homology"/>
<dbReference type="GO" id="GO:0140359">
    <property type="term" value="F:ABC-type transporter activity"/>
    <property type="evidence" value="ECO:0007669"/>
    <property type="project" value="InterPro"/>
</dbReference>
<dbReference type="GO" id="GO:0016020">
    <property type="term" value="C:membrane"/>
    <property type="evidence" value="ECO:0007669"/>
    <property type="project" value="InterPro"/>
</dbReference>
<sequence length="258" mass="28553">MASITLRDYSLIYPMFHGSARSFKKSLFKGVRQKIQNRQAVGGSIVSQDDTTIVVALDIITLSISTGERVGLIGHNGAGKSTLLRALAGIYESSSGHFDVQGEVHSLLSPQAGMNTELTGRENIRLYARILGMNEQEAKLLETDVEAFAELGAFLDLPVRHYSSGMAIRLGFGLATSPRPEILLMDEWFMAGDSHFQEKARDRLSRLIEYVRILVVTSHSLPILQKWCTRIIWMEGGRIRMDGVPEEVIEAYKAAGQA</sequence>
<dbReference type="EMBL" id="CBLX010000027">
    <property type="protein sequence ID" value="CDG41092.1"/>
    <property type="molecule type" value="Genomic_DNA"/>
</dbReference>
<dbReference type="eggNOG" id="COG1134">
    <property type="taxonomic scope" value="Bacteria"/>
</dbReference>
<protein>
    <submittedName>
        <fullName evidence="6">O-antigene export system ATP-binding protein</fullName>
    </submittedName>
</protein>
<dbReference type="PROSITE" id="PS50893">
    <property type="entry name" value="ABC_TRANSPORTER_2"/>
    <property type="match status" value="1"/>
</dbReference>
<dbReference type="SMART" id="SM00382">
    <property type="entry name" value="AAA"/>
    <property type="match status" value="1"/>
</dbReference>
<name>A0A060QM86_9PROT</name>
<dbReference type="GO" id="GO:0016887">
    <property type="term" value="F:ATP hydrolysis activity"/>
    <property type="evidence" value="ECO:0007669"/>
    <property type="project" value="InterPro"/>
</dbReference>
<comment type="similarity">
    <text evidence="1">Belongs to the ABC transporter superfamily.</text>
</comment>